<dbReference type="PANTHER" id="PTHR46725:SF1">
    <property type="entry name" value="COILED-COIL DOMAIN-CONTAINING PROTEIN 57"/>
    <property type="match status" value="1"/>
</dbReference>
<proteinExistence type="predicted"/>
<protein>
    <recommendedName>
        <fullName evidence="5">Coiled-coil domain-containing protein 57</fullName>
    </recommendedName>
</protein>
<evidence type="ECO:0000256" key="2">
    <source>
        <dbReference type="SAM" id="MobiDB-lite"/>
    </source>
</evidence>
<comment type="caution">
    <text evidence="3">The sequence shown here is derived from an EMBL/GenBank/DDBJ whole genome shotgun (WGS) entry which is preliminary data.</text>
</comment>
<name>A0A4V5PCJ5_MONMO</name>
<keyword evidence="1" id="KW-0175">Coiled coil</keyword>
<feature type="coiled-coil region" evidence="1">
    <location>
        <begin position="470"/>
        <end position="497"/>
    </location>
</feature>
<reference evidence="4" key="1">
    <citation type="journal article" date="2019" name="IScience">
        <title>Narwhal Genome Reveals Long-Term Low Genetic Diversity despite Current Large Abundance Size.</title>
        <authorList>
            <person name="Westbury M.V."/>
            <person name="Petersen B."/>
            <person name="Garde E."/>
            <person name="Heide-Jorgensen M.P."/>
            <person name="Lorenzen E.D."/>
        </authorList>
    </citation>
    <scope>NUCLEOTIDE SEQUENCE [LARGE SCALE GENOMIC DNA]</scope>
</reference>
<dbReference type="GO" id="GO:0005876">
    <property type="term" value="C:spindle microtubule"/>
    <property type="evidence" value="ECO:0007669"/>
    <property type="project" value="TreeGrafter"/>
</dbReference>
<dbReference type="PANTHER" id="PTHR46725">
    <property type="entry name" value="COILED-COIL DOMAIN-CONTAINING PROTEIN 57"/>
    <property type="match status" value="1"/>
</dbReference>
<dbReference type="Proteomes" id="UP000308365">
    <property type="component" value="Unassembled WGS sequence"/>
</dbReference>
<dbReference type="GO" id="GO:0045931">
    <property type="term" value="P:positive regulation of mitotic cell cycle"/>
    <property type="evidence" value="ECO:0007669"/>
    <property type="project" value="TreeGrafter"/>
</dbReference>
<dbReference type="GO" id="GO:0007020">
    <property type="term" value="P:microtubule nucleation"/>
    <property type="evidence" value="ECO:0007669"/>
    <property type="project" value="TreeGrafter"/>
</dbReference>
<feature type="coiled-coil region" evidence="1">
    <location>
        <begin position="85"/>
        <end position="173"/>
    </location>
</feature>
<dbReference type="GO" id="GO:0005814">
    <property type="term" value="C:centriole"/>
    <property type="evidence" value="ECO:0007669"/>
    <property type="project" value="TreeGrafter"/>
</dbReference>
<dbReference type="AlphaFoldDB" id="A0A4V5PCJ5"/>
<evidence type="ECO:0000313" key="3">
    <source>
        <dbReference type="EMBL" id="TKC53510.1"/>
    </source>
</evidence>
<feature type="compositionally biased region" description="Gly residues" evidence="2">
    <location>
        <begin position="688"/>
        <end position="698"/>
    </location>
</feature>
<gene>
    <name evidence="3" type="ORF">EI555_014966</name>
</gene>
<accession>A0A4V5PCJ5</accession>
<feature type="coiled-coil region" evidence="1">
    <location>
        <begin position="528"/>
        <end position="555"/>
    </location>
</feature>
<evidence type="ECO:0008006" key="5">
    <source>
        <dbReference type="Google" id="ProtNLM"/>
    </source>
</evidence>
<dbReference type="GO" id="GO:0060271">
    <property type="term" value="P:cilium assembly"/>
    <property type="evidence" value="ECO:0007669"/>
    <property type="project" value="TreeGrafter"/>
</dbReference>
<dbReference type="InterPro" id="IPR042481">
    <property type="entry name" value="CCDC57"/>
</dbReference>
<dbReference type="GO" id="GO:0007099">
    <property type="term" value="P:centriole replication"/>
    <property type="evidence" value="ECO:0007669"/>
    <property type="project" value="TreeGrafter"/>
</dbReference>
<organism evidence="3 4">
    <name type="scientific">Monodon monoceros</name>
    <name type="common">Narwhal</name>
    <name type="synonym">Ceratodon monodon</name>
    <dbReference type="NCBI Taxonomy" id="40151"/>
    <lineage>
        <taxon>Eukaryota</taxon>
        <taxon>Metazoa</taxon>
        <taxon>Chordata</taxon>
        <taxon>Craniata</taxon>
        <taxon>Vertebrata</taxon>
        <taxon>Euteleostomi</taxon>
        <taxon>Mammalia</taxon>
        <taxon>Eutheria</taxon>
        <taxon>Laurasiatheria</taxon>
        <taxon>Artiodactyla</taxon>
        <taxon>Whippomorpha</taxon>
        <taxon>Cetacea</taxon>
        <taxon>Odontoceti</taxon>
        <taxon>Monodontidae</taxon>
        <taxon>Monodon</taxon>
    </lineage>
</organism>
<feature type="region of interest" description="Disordered" evidence="2">
    <location>
        <begin position="666"/>
        <end position="716"/>
    </location>
</feature>
<feature type="coiled-coil region" evidence="1">
    <location>
        <begin position="315"/>
        <end position="349"/>
    </location>
</feature>
<dbReference type="GO" id="GO:0034451">
    <property type="term" value="C:centriolar satellite"/>
    <property type="evidence" value="ECO:0007669"/>
    <property type="project" value="TreeGrafter"/>
</dbReference>
<evidence type="ECO:0000256" key="1">
    <source>
        <dbReference type="SAM" id="Coils"/>
    </source>
</evidence>
<evidence type="ECO:0000313" key="4">
    <source>
        <dbReference type="Proteomes" id="UP000308365"/>
    </source>
</evidence>
<dbReference type="EMBL" id="RWIC01000005">
    <property type="protein sequence ID" value="TKC53510.1"/>
    <property type="molecule type" value="Genomic_DNA"/>
</dbReference>
<sequence length="1056" mass="118126">MLPLPTEQALNALLARKEEEWRALQAQHSQMQEAALQDAQRQLEEAQGKLRRLREDFVYNLQVLEERDRELERYDAAFARARGLEEARQAEVSELKIEVAKLRQALAGEARRVEDLQQQSQQRLQEHRLELERVHSDRNSELDQQREQYGNLKWKLERRLEELDSELALQRQELLQEFESEMQKREHAFRLQADSMSNVVLARELKIKLLNKELVALREAGVKAVESLQSAEAVNAELEDRLQHRDWELRDLAAVKDARCGVSPSPCGWTWPMRPMFSVVWTPAWRHLPVLAFSRPALLLREDASALKSGWDAQIAQLSKEMISKDLQVQSLQEEEVKLKAQLARCQQDIGRYKQQLSLAVEREQSLERDKVQLELDWQRRCEGAEREQYRRAEDLIQGLTAARDQVAAKLQETERVLCGQEVVLKAVTRERDQAVQALRTHGLHPEEEAQMLVRHQEEEISKSFPSTVIQQLQEQNTSLRNVIAQMRKEMETLSDQILPSAQLAGETSQTNQADPKAAAGSAVPDYVLALEAEMRTLKHKFKTLEEQLEDVLDASKTTSSCAGVQPSVLASTDTTGDVSLTKITLSAGGAVPVDGPSTGLALQRLGDRVHLLSFLVAQLRQKVLREPLDMDTIQRELPHELDQVHLEVLQLRKHVAEIEKHLRSARKEGGGASGRQQPHASDTEAVGGEGPARGGPAGTEDQEAQPPQALSVPRLQRKLKEAARKILRLRLEKEQLLELGNRLRAELGHLTGGIACAVWLGMLATEEPRWGDRKRARGRRAGQTGGVGGVGFRRENGAALWSGQGELREPTPLAASAGRYRRLAKQLMFLCGFVVTAKAAGFPGRLRPRLPRDKGDSVCGAAERPGLWAADTQAARGGLGCWFLRKGPMEPTRATTHWATPGALAPSGSHKHPRFSCSWGTGRFLTACPSTSVASACLSFSSKSFESLQNAGWHVQEKIHRTDKGMDTMRLCRSLRRASAISAQCFSNKRDRQPAFRIQLQSTVDDSFVKYNKNVQAFGSAFTDRQTRVSGWVAVLGSHLSPGAPSPFALLSSQL</sequence>
<feature type="coiled-coil region" evidence="1">
    <location>
        <begin position="14"/>
        <end position="56"/>
    </location>
</feature>